<comment type="caution">
    <text evidence="19">Lacks conserved residue(s) required for the propagation of feature annotation.</text>
</comment>
<feature type="binding site" evidence="19">
    <location>
        <begin position="90"/>
        <end position="95"/>
    </location>
    <ligand>
        <name>NAD(+)</name>
        <dbReference type="ChEBI" id="CHEBI:57540"/>
    </ligand>
</feature>
<dbReference type="GO" id="GO:0003856">
    <property type="term" value="F:3-dehydroquinate synthase activity"/>
    <property type="evidence" value="ECO:0007669"/>
    <property type="project" value="UniProtKB-UniRule"/>
</dbReference>
<feature type="domain" description="3-dehydroquinate synthase N-terminal" evidence="20">
    <location>
        <begin position="87"/>
        <end position="198"/>
    </location>
</feature>
<evidence type="ECO:0000256" key="15">
    <source>
        <dbReference type="ARBA" id="ARBA00023027"/>
    </source>
</evidence>
<feature type="binding site" evidence="19">
    <location>
        <position position="161"/>
    </location>
    <ligand>
        <name>NAD(+)</name>
        <dbReference type="ChEBI" id="CHEBI:57540"/>
    </ligand>
</feature>
<comment type="subcellular location">
    <subcellularLocation>
        <location evidence="5 19">Cytoplasm</location>
    </subcellularLocation>
</comment>
<evidence type="ECO:0000256" key="1">
    <source>
        <dbReference type="ARBA" id="ARBA00001393"/>
    </source>
</evidence>
<evidence type="ECO:0000256" key="18">
    <source>
        <dbReference type="ARBA" id="ARBA00023285"/>
    </source>
</evidence>
<evidence type="ECO:0000256" key="13">
    <source>
        <dbReference type="ARBA" id="ARBA00022741"/>
    </source>
</evidence>
<dbReference type="AlphaFoldDB" id="A0A931J0A8"/>
<name>A0A931J0A8_9BURK</name>
<evidence type="ECO:0000256" key="12">
    <source>
        <dbReference type="ARBA" id="ARBA00022723"/>
    </source>
</evidence>
<dbReference type="Gene3D" id="3.40.50.1970">
    <property type="match status" value="1"/>
</dbReference>
<dbReference type="PANTHER" id="PTHR43622">
    <property type="entry name" value="3-DEHYDROQUINATE SYNTHASE"/>
    <property type="match status" value="1"/>
</dbReference>
<proteinExistence type="inferred from homology"/>
<organism evidence="22 23">
    <name type="scientific">Inhella proteolytica</name>
    <dbReference type="NCBI Taxonomy" id="2795029"/>
    <lineage>
        <taxon>Bacteria</taxon>
        <taxon>Pseudomonadati</taxon>
        <taxon>Pseudomonadota</taxon>
        <taxon>Betaproteobacteria</taxon>
        <taxon>Burkholderiales</taxon>
        <taxon>Sphaerotilaceae</taxon>
        <taxon>Inhella</taxon>
    </lineage>
</organism>
<evidence type="ECO:0000259" key="20">
    <source>
        <dbReference type="Pfam" id="PF01761"/>
    </source>
</evidence>
<feature type="binding site" evidence="19">
    <location>
        <position position="283"/>
    </location>
    <ligand>
        <name>Zn(2+)</name>
        <dbReference type="ChEBI" id="CHEBI:29105"/>
    </ligand>
</feature>
<keyword evidence="16 19" id="KW-0057">Aromatic amino acid biosynthesis</keyword>
<dbReference type="PIRSF" id="PIRSF001455">
    <property type="entry name" value="DHQ_synth"/>
    <property type="match status" value="1"/>
</dbReference>
<dbReference type="FunFam" id="3.40.50.1970:FF:000007">
    <property type="entry name" value="Pentafunctional AROM polypeptide"/>
    <property type="match status" value="1"/>
</dbReference>
<feature type="binding site" evidence="19">
    <location>
        <position position="266"/>
    </location>
    <ligand>
        <name>Zn(2+)</name>
        <dbReference type="ChEBI" id="CHEBI:29105"/>
    </ligand>
</feature>
<comment type="catalytic activity">
    <reaction evidence="1 19">
        <text>7-phospho-2-dehydro-3-deoxy-D-arabino-heptonate = 3-dehydroquinate + phosphate</text>
        <dbReference type="Rhea" id="RHEA:21968"/>
        <dbReference type="ChEBI" id="CHEBI:32364"/>
        <dbReference type="ChEBI" id="CHEBI:43474"/>
        <dbReference type="ChEBI" id="CHEBI:58394"/>
        <dbReference type="EC" id="4.2.3.4"/>
    </reaction>
</comment>
<dbReference type="PANTHER" id="PTHR43622:SF7">
    <property type="entry name" value="3-DEHYDROQUINATE SYNTHASE, CHLOROPLASTIC"/>
    <property type="match status" value="1"/>
</dbReference>
<evidence type="ECO:0000256" key="6">
    <source>
        <dbReference type="ARBA" id="ARBA00004661"/>
    </source>
</evidence>
<evidence type="ECO:0000256" key="3">
    <source>
        <dbReference type="ARBA" id="ARBA00001947"/>
    </source>
</evidence>
<dbReference type="CDD" id="cd08195">
    <property type="entry name" value="DHQS"/>
    <property type="match status" value="1"/>
</dbReference>
<evidence type="ECO:0000256" key="17">
    <source>
        <dbReference type="ARBA" id="ARBA00023239"/>
    </source>
</evidence>
<keyword evidence="15 19" id="KW-0520">NAD</keyword>
<dbReference type="NCBIfam" id="TIGR01357">
    <property type="entry name" value="aroB"/>
    <property type="match status" value="1"/>
</dbReference>
<dbReference type="InterPro" id="IPR030960">
    <property type="entry name" value="DHQS/DOIS_N"/>
</dbReference>
<evidence type="ECO:0000313" key="22">
    <source>
        <dbReference type="EMBL" id="MBH9576011.1"/>
    </source>
</evidence>
<dbReference type="SUPFAM" id="SSF56796">
    <property type="entry name" value="Dehydroquinate synthase-like"/>
    <property type="match status" value="1"/>
</dbReference>
<accession>A0A931J0A8</accession>
<dbReference type="Proteomes" id="UP000613266">
    <property type="component" value="Unassembled WGS sequence"/>
</dbReference>
<evidence type="ECO:0000256" key="2">
    <source>
        <dbReference type="ARBA" id="ARBA00001911"/>
    </source>
</evidence>
<dbReference type="Gene3D" id="1.20.1090.10">
    <property type="entry name" value="Dehydroquinate synthase-like - alpha domain"/>
    <property type="match status" value="1"/>
</dbReference>
<dbReference type="EMBL" id="JAEDAK010000002">
    <property type="protein sequence ID" value="MBH9576011.1"/>
    <property type="molecule type" value="Genomic_DNA"/>
</dbReference>
<comment type="cofactor">
    <cofactor evidence="19">
        <name>Co(2+)</name>
        <dbReference type="ChEBI" id="CHEBI:48828"/>
    </cofactor>
    <cofactor evidence="19">
        <name>Zn(2+)</name>
        <dbReference type="ChEBI" id="CHEBI:29105"/>
    </cofactor>
    <text evidence="19">Binds 1 divalent metal cation per subunit. Can use either Co(2+) or Zn(2+).</text>
</comment>
<dbReference type="HAMAP" id="MF_00110">
    <property type="entry name" value="DHQ_synthase"/>
    <property type="match status" value="1"/>
</dbReference>
<evidence type="ECO:0000256" key="19">
    <source>
        <dbReference type="HAMAP-Rule" id="MF_00110"/>
    </source>
</evidence>
<keyword evidence="14 19" id="KW-0862">Zinc</keyword>
<evidence type="ECO:0000313" key="23">
    <source>
        <dbReference type="Proteomes" id="UP000613266"/>
    </source>
</evidence>
<evidence type="ECO:0000256" key="5">
    <source>
        <dbReference type="ARBA" id="ARBA00004496"/>
    </source>
</evidence>
<evidence type="ECO:0000256" key="10">
    <source>
        <dbReference type="ARBA" id="ARBA00022490"/>
    </source>
</evidence>
<protein>
    <recommendedName>
        <fullName evidence="9 19">3-dehydroquinate synthase</fullName>
        <shortName evidence="19">DHQS</shortName>
        <ecNumber evidence="8 19">4.2.3.4</ecNumber>
    </recommendedName>
</protein>
<keyword evidence="18 19" id="KW-0170">Cobalt</keyword>
<comment type="cofactor">
    <cofactor evidence="3">
        <name>Zn(2+)</name>
        <dbReference type="ChEBI" id="CHEBI:29105"/>
    </cofactor>
</comment>
<dbReference type="GO" id="GO:0009073">
    <property type="term" value="P:aromatic amino acid family biosynthetic process"/>
    <property type="evidence" value="ECO:0007669"/>
    <property type="project" value="UniProtKB-KW"/>
</dbReference>
<dbReference type="Pfam" id="PF24621">
    <property type="entry name" value="DHQS_C"/>
    <property type="match status" value="1"/>
</dbReference>
<dbReference type="GO" id="GO:0009423">
    <property type="term" value="P:chorismate biosynthetic process"/>
    <property type="evidence" value="ECO:0007669"/>
    <property type="project" value="UniProtKB-UniRule"/>
</dbReference>
<evidence type="ECO:0000259" key="21">
    <source>
        <dbReference type="Pfam" id="PF24621"/>
    </source>
</evidence>
<keyword evidence="17 19" id="KW-0456">Lyase</keyword>
<comment type="caution">
    <text evidence="22">The sequence shown here is derived from an EMBL/GenBank/DDBJ whole genome shotgun (WGS) entry which is preliminary data.</text>
</comment>
<comment type="pathway">
    <text evidence="6 19">Metabolic intermediate biosynthesis; chorismate biosynthesis; chorismate from D-erythrose 4-phosphate and phosphoenolpyruvate: step 2/7.</text>
</comment>
<feature type="binding site" evidence="19">
    <location>
        <position position="203"/>
    </location>
    <ligand>
        <name>Zn(2+)</name>
        <dbReference type="ChEBI" id="CHEBI:29105"/>
    </ligand>
</feature>
<dbReference type="InterPro" id="IPR050071">
    <property type="entry name" value="Dehydroquinate_synthase"/>
</dbReference>
<feature type="binding site" evidence="19">
    <location>
        <position position="170"/>
    </location>
    <ligand>
        <name>NAD(+)</name>
        <dbReference type="ChEBI" id="CHEBI:57540"/>
    </ligand>
</feature>
<evidence type="ECO:0000256" key="16">
    <source>
        <dbReference type="ARBA" id="ARBA00023141"/>
    </source>
</evidence>
<dbReference type="GO" id="GO:0000166">
    <property type="term" value="F:nucleotide binding"/>
    <property type="evidence" value="ECO:0007669"/>
    <property type="project" value="UniProtKB-KW"/>
</dbReference>
<sequence>MSSRAPFALEIQAFEAGSPPPHALSIDLGDRSYPIHIGQLDWLGCLAEAQLGGRLAVVISNPVVAPLYSSRLISALRTRFAAVELHVAPDGEVAKEWSSLQAILGKLADLGADRDVVLFALGGGVIGDLTGFAAAIYMRGVCFVQVPTTLLAQVDSSVGGKTGINLPQGKNLVGAFHQPQAVWADLDVLGTLPAREYSAGLAEVIKYGPVADPAFFAWLERNMDALMARDHTALMTAVRRACEIKAAVVAADEREGGVRAILNFGHTFGHALEAGLGYGALLHGEAVALGMLMATELSVRALGLDSQLLQRLKSLLERAQLPVRAPYLDPERFLQLMRGDKKAAAGSIRYVLIPVLGQACLQVAPDALALEAIASHSASVTK</sequence>
<feature type="binding site" evidence="19">
    <location>
        <begin position="124"/>
        <end position="128"/>
    </location>
    <ligand>
        <name>NAD(+)</name>
        <dbReference type="ChEBI" id="CHEBI:57540"/>
    </ligand>
</feature>
<evidence type="ECO:0000256" key="7">
    <source>
        <dbReference type="ARBA" id="ARBA00005412"/>
    </source>
</evidence>
<dbReference type="InterPro" id="IPR016037">
    <property type="entry name" value="DHQ_synth_AroB"/>
</dbReference>
<evidence type="ECO:0000256" key="4">
    <source>
        <dbReference type="ARBA" id="ARBA00003485"/>
    </source>
</evidence>
<keyword evidence="11 19" id="KW-0028">Amino-acid biosynthesis</keyword>
<comment type="cofactor">
    <cofactor evidence="2 19">
        <name>NAD(+)</name>
        <dbReference type="ChEBI" id="CHEBI:57540"/>
    </cofactor>
</comment>
<dbReference type="GO" id="GO:0008652">
    <property type="term" value="P:amino acid biosynthetic process"/>
    <property type="evidence" value="ECO:0007669"/>
    <property type="project" value="UniProtKB-KW"/>
</dbReference>
<comment type="function">
    <text evidence="4 19">Catalyzes the conversion of 3-deoxy-D-arabino-heptulosonate 7-phosphate (DAHP) to dehydroquinate (DHQ).</text>
</comment>
<dbReference type="RefSeq" id="WP_198109625.1">
    <property type="nucleotide sequence ID" value="NZ_JAEDAK010000002.1"/>
</dbReference>
<feature type="domain" description="3-dehydroquinate synthase C-terminal" evidence="21">
    <location>
        <begin position="200"/>
        <end position="343"/>
    </location>
</feature>
<dbReference type="GO" id="GO:0046872">
    <property type="term" value="F:metal ion binding"/>
    <property type="evidence" value="ECO:0007669"/>
    <property type="project" value="UniProtKB-KW"/>
</dbReference>
<keyword evidence="10 19" id="KW-0963">Cytoplasm</keyword>
<dbReference type="Pfam" id="PF01761">
    <property type="entry name" value="DHQ_synthase"/>
    <property type="match status" value="1"/>
</dbReference>
<comment type="similarity">
    <text evidence="7 19">Belongs to the sugar phosphate cyclases superfamily. Dehydroquinate synthase family.</text>
</comment>
<keyword evidence="23" id="KW-1185">Reference proteome</keyword>
<feature type="binding site" evidence="19">
    <location>
        <begin position="148"/>
        <end position="149"/>
    </location>
    <ligand>
        <name>NAD(+)</name>
        <dbReference type="ChEBI" id="CHEBI:57540"/>
    </ligand>
</feature>
<dbReference type="InterPro" id="IPR056179">
    <property type="entry name" value="DHQS_C"/>
</dbReference>
<reference evidence="22" key="1">
    <citation type="submission" date="2020-12" db="EMBL/GenBank/DDBJ databases">
        <title>The genome sequence of Inhella sp. 1Y17.</title>
        <authorList>
            <person name="Liu Y."/>
        </authorList>
    </citation>
    <scope>NUCLEOTIDE SEQUENCE</scope>
    <source>
        <strain evidence="22">1Y17</strain>
    </source>
</reference>
<dbReference type="GO" id="GO:0005737">
    <property type="term" value="C:cytoplasm"/>
    <property type="evidence" value="ECO:0007669"/>
    <property type="project" value="UniProtKB-SubCell"/>
</dbReference>
<evidence type="ECO:0000256" key="14">
    <source>
        <dbReference type="ARBA" id="ARBA00022833"/>
    </source>
</evidence>
<keyword evidence="12 19" id="KW-0479">Metal-binding</keyword>
<dbReference type="InterPro" id="IPR030963">
    <property type="entry name" value="DHQ_synth_fam"/>
</dbReference>
<keyword evidence="13 19" id="KW-0547">Nucleotide-binding</keyword>
<evidence type="ECO:0000256" key="8">
    <source>
        <dbReference type="ARBA" id="ARBA00013031"/>
    </source>
</evidence>
<gene>
    <name evidence="19 22" type="primary">aroB</name>
    <name evidence="22" type="ORF">I7X39_03745</name>
</gene>
<evidence type="ECO:0000256" key="9">
    <source>
        <dbReference type="ARBA" id="ARBA00017684"/>
    </source>
</evidence>
<evidence type="ECO:0000256" key="11">
    <source>
        <dbReference type="ARBA" id="ARBA00022605"/>
    </source>
</evidence>
<dbReference type="EC" id="4.2.3.4" evidence="8 19"/>